<keyword evidence="3" id="KW-1185">Reference proteome</keyword>
<feature type="compositionally biased region" description="Polar residues" evidence="1">
    <location>
        <begin position="1"/>
        <end position="22"/>
    </location>
</feature>
<proteinExistence type="predicted"/>
<accession>A0ABM7FXH6</accession>
<feature type="region of interest" description="Disordered" evidence="1">
    <location>
        <begin position="1"/>
        <end position="31"/>
    </location>
</feature>
<evidence type="ECO:0000313" key="2">
    <source>
        <dbReference type="EMBL" id="BBF69836.1"/>
    </source>
</evidence>
<protein>
    <submittedName>
        <fullName evidence="2">Uncharacterized protein</fullName>
    </submittedName>
</protein>
<sequence length="74" mass="8039">MIATPTPSQKRGSVKTLPQNRLPTGDKDTKPWQLAAQAKLEEGEQRPLNLYEAANFISLIASLLATAPPIRLTA</sequence>
<gene>
    <name evidence="2" type="ORF">SBA_ch1_20360</name>
</gene>
<name>A0ABM7FXH6_9SPHN</name>
<evidence type="ECO:0000256" key="1">
    <source>
        <dbReference type="SAM" id="MobiDB-lite"/>
    </source>
</evidence>
<dbReference type="Proteomes" id="UP001059971">
    <property type="component" value="Chromosome 1"/>
</dbReference>
<reference evidence="2" key="1">
    <citation type="submission" date="2018-07" db="EMBL/GenBank/DDBJ databases">
        <title>Complete genome sequence of Sphingomonas bisphenolicum strain AO1, a bisphenol A degradative bacterium isolated from Japanese farm field.</title>
        <authorList>
            <person name="Murakami M."/>
            <person name="Koh M."/>
            <person name="Koba S."/>
            <person name="Matsumura Y."/>
        </authorList>
    </citation>
    <scope>NUCLEOTIDE SEQUENCE</scope>
    <source>
        <strain evidence="2">AO1</strain>
    </source>
</reference>
<organism evidence="2 3">
    <name type="scientific">Sphingomonas bisphenolicum</name>
    <dbReference type="NCBI Taxonomy" id="296544"/>
    <lineage>
        <taxon>Bacteria</taxon>
        <taxon>Pseudomonadati</taxon>
        <taxon>Pseudomonadota</taxon>
        <taxon>Alphaproteobacteria</taxon>
        <taxon>Sphingomonadales</taxon>
        <taxon>Sphingomonadaceae</taxon>
        <taxon>Sphingomonas</taxon>
    </lineage>
</organism>
<evidence type="ECO:0000313" key="3">
    <source>
        <dbReference type="Proteomes" id="UP001059971"/>
    </source>
</evidence>
<dbReference type="EMBL" id="AP018817">
    <property type="protein sequence ID" value="BBF69836.1"/>
    <property type="molecule type" value="Genomic_DNA"/>
</dbReference>